<dbReference type="RefSeq" id="XP_054854792.1">
    <property type="nucleotide sequence ID" value="XM_054998817.1"/>
</dbReference>
<dbReference type="AlphaFoldDB" id="A0AA97LK68"/>
<reference evidence="4" key="1">
    <citation type="submission" date="2025-08" db="UniProtKB">
        <authorList>
            <consortium name="RefSeq"/>
        </authorList>
    </citation>
    <scope>IDENTIFICATION</scope>
    <source>
        <tissue evidence="4">Blood</tissue>
    </source>
</reference>
<feature type="domain" description="Cytosolic fatty-acid binding proteins" evidence="2">
    <location>
        <begin position="54"/>
        <end position="71"/>
    </location>
</feature>
<dbReference type="InterPro" id="IPR000463">
    <property type="entry name" value="Fatty_acid-bd"/>
</dbReference>
<protein>
    <submittedName>
        <fullName evidence="4">Fatty acid-binding protein, liver-like</fullName>
    </submittedName>
</protein>
<dbReference type="PRINTS" id="PR00178">
    <property type="entry name" value="FATTYACIDBP"/>
</dbReference>
<evidence type="ECO:0000313" key="3">
    <source>
        <dbReference type="Proteomes" id="UP001190640"/>
    </source>
</evidence>
<dbReference type="SUPFAM" id="SSF50814">
    <property type="entry name" value="Lipocalins"/>
    <property type="match status" value="1"/>
</dbReference>
<keyword evidence="3" id="KW-1185">Reference proteome</keyword>
<sequence length="175" mass="19662">MVNLDVSDEQTGEKESGLLHNTMNGRLWPRESTARFLAAQPVPSIHVSKMAFNGTWQVYVQENYEAFLRAIALPEDIIKTAKDIKPIIEIQQTGNNFVVTSKTPNKSVTNTFTLGKETEMSTMDNKKVKCTVNLVDGKLISKTDKFTHEQEIQGNEMVERITAGSATFVRKSRKI</sequence>
<dbReference type="KEGG" id="emc:129342868"/>
<dbReference type="InterPro" id="IPR031259">
    <property type="entry name" value="ILBP"/>
</dbReference>
<name>A0AA97LK68_EUBMA</name>
<accession>A0AA97LK68</accession>
<dbReference type="PANTHER" id="PTHR11955">
    <property type="entry name" value="FATTY ACID BINDING PROTEIN"/>
    <property type="match status" value="1"/>
</dbReference>
<proteinExistence type="inferred from homology"/>
<dbReference type="GO" id="GO:0008289">
    <property type="term" value="F:lipid binding"/>
    <property type="evidence" value="ECO:0007669"/>
    <property type="project" value="InterPro"/>
</dbReference>
<dbReference type="Gene3D" id="2.40.128.20">
    <property type="match status" value="1"/>
</dbReference>
<dbReference type="InterPro" id="IPR012674">
    <property type="entry name" value="Calycin"/>
</dbReference>
<evidence type="ECO:0000259" key="2">
    <source>
        <dbReference type="PROSITE" id="PS00214"/>
    </source>
</evidence>
<evidence type="ECO:0000256" key="1">
    <source>
        <dbReference type="ARBA" id="ARBA00008390"/>
    </source>
</evidence>
<organism evidence="3 4">
    <name type="scientific">Eublepharis macularius</name>
    <name type="common">Leopard gecko</name>
    <name type="synonym">Cyrtodactylus macularius</name>
    <dbReference type="NCBI Taxonomy" id="481883"/>
    <lineage>
        <taxon>Eukaryota</taxon>
        <taxon>Metazoa</taxon>
        <taxon>Chordata</taxon>
        <taxon>Craniata</taxon>
        <taxon>Vertebrata</taxon>
        <taxon>Euteleostomi</taxon>
        <taxon>Lepidosauria</taxon>
        <taxon>Squamata</taxon>
        <taxon>Bifurcata</taxon>
        <taxon>Gekkota</taxon>
        <taxon>Eublepharidae</taxon>
        <taxon>Eublepharinae</taxon>
        <taxon>Eublepharis</taxon>
    </lineage>
</organism>
<dbReference type="Pfam" id="PF14651">
    <property type="entry name" value="Lipocalin_7"/>
    <property type="match status" value="1"/>
</dbReference>
<comment type="similarity">
    <text evidence="1">Belongs to the calycin superfamily. Fatty-acid binding protein (FABP) family.</text>
</comment>
<gene>
    <name evidence="4" type="primary">LOC129342868</name>
</gene>
<evidence type="ECO:0000313" key="4">
    <source>
        <dbReference type="RefSeq" id="XP_054854792.1"/>
    </source>
</evidence>
<dbReference type="PROSITE" id="PS00214">
    <property type="entry name" value="FABP"/>
    <property type="match status" value="1"/>
</dbReference>
<dbReference type="GeneID" id="129342868"/>
<dbReference type="Proteomes" id="UP001190640">
    <property type="component" value="Chromosome 15"/>
</dbReference>